<keyword evidence="2" id="KW-1185">Reference proteome</keyword>
<accession>A0AAV1SSU8</accession>
<evidence type="ECO:0000313" key="1">
    <source>
        <dbReference type="EMBL" id="CAK7356709.1"/>
    </source>
</evidence>
<organism evidence="1 2">
    <name type="scientific">Dovyalis caffra</name>
    <dbReference type="NCBI Taxonomy" id="77055"/>
    <lineage>
        <taxon>Eukaryota</taxon>
        <taxon>Viridiplantae</taxon>
        <taxon>Streptophyta</taxon>
        <taxon>Embryophyta</taxon>
        <taxon>Tracheophyta</taxon>
        <taxon>Spermatophyta</taxon>
        <taxon>Magnoliopsida</taxon>
        <taxon>eudicotyledons</taxon>
        <taxon>Gunneridae</taxon>
        <taxon>Pentapetalae</taxon>
        <taxon>rosids</taxon>
        <taxon>fabids</taxon>
        <taxon>Malpighiales</taxon>
        <taxon>Salicaceae</taxon>
        <taxon>Flacourtieae</taxon>
        <taxon>Dovyalis</taxon>
    </lineage>
</organism>
<dbReference type="EMBL" id="CAWUPB010001197">
    <property type="protein sequence ID" value="CAK7356709.1"/>
    <property type="molecule type" value="Genomic_DNA"/>
</dbReference>
<dbReference type="Proteomes" id="UP001314170">
    <property type="component" value="Unassembled WGS sequence"/>
</dbReference>
<protein>
    <submittedName>
        <fullName evidence="1">Uncharacterized protein</fullName>
    </submittedName>
</protein>
<name>A0AAV1SSU8_9ROSI</name>
<comment type="caution">
    <text evidence="1">The sequence shown here is derived from an EMBL/GenBank/DDBJ whole genome shotgun (WGS) entry which is preliminary data.</text>
</comment>
<reference evidence="1 2" key="1">
    <citation type="submission" date="2024-01" db="EMBL/GenBank/DDBJ databases">
        <authorList>
            <person name="Waweru B."/>
        </authorList>
    </citation>
    <scope>NUCLEOTIDE SEQUENCE [LARGE SCALE GENOMIC DNA]</scope>
</reference>
<dbReference type="AlphaFoldDB" id="A0AAV1SSU8"/>
<evidence type="ECO:0000313" key="2">
    <source>
        <dbReference type="Proteomes" id="UP001314170"/>
    </source>
</evidence>
<gene>
    <name evidence="1" type="ORF">DCAF_LOCUS26983</name>
</gene>
<proteinExistence type="predicted"/>
<sequence>MAEMTLTRFFFKRGSCYCWSQSTIESCVFHRSRVHKQNIHEFSRDSGWKMMYMVASAQKENFNIFGMDSTPSSDVISVGNIRVWSDGKSSGLAMKGKSWRDLKG</sequence>